<dbReference type="Pfam" id="PF11496">
    <property type="entry name" value="HDA2-3"/>
    <property type="match status" value="1"/>
</dbReference>
<feature type="coiled-coil region" evidence="1">
    <location>
        <begin position="574"/>
        <end position="611"/>
    </location>
</feature>
<gene>
    <name evidence="3" type="ORF">LODBEIA_P19550</name>
</gene>
<organism evidence="3 4">
    <name type="scientific">Lodderomyces beijingensis</name>
    <dbReference type="NCBI Taxonomy" id="1775926"/>
    <lineage>
        <taxon>Eukaryota</taxon>
        <taxon>Fungi</taxon>
        <taxon>Dikarya</taxon>
        <taxon>Ascomycota</taxon>
        <taxon>Saccharomycotina</taxon>
        <taxon>Pichiomycetes</taxon>
        <taxon>Debaryomycetaceae</taxon>
        <taxon>Candida/Lodderomyces clade</taxon>
        <taxon>Lodderomyces</taxon>
    </lineage>
</organism>
<dbReference type="Gene3D" id="1.10.287.1490">
    <property type="match status" value="1"/>
</dbReference>
<dbReference type="EMBL" id="OZ022406">
    <property type="protein sequence ID" value="CAK9437577.1"/>
    <property type="molecule type" value="Genomic_DNA"/>
</dbReference>
<evidence type="ECO:0000313" key="4">
    <source>
        <dbReference type="Proteomes" id="UP001497383"/>
    </source>
</evidence>
<feature type="coiled-coil region" evidence="1">
    <location>
        <begin position="503"/>
        <end position="540"/>
    </location>
</feature>
<dbReference type="InterPro" id="IPR021006">
    <property type="entry name" value="Hda2/3"/>
</dbReference>
<accession>A0ABP0ZKT2</accession>
<feature type="compositionally biased region" description="Polar residues" evidence="2">
    <location>
        <begin position="178"/>
        <end position="194"/>
    </location>
</feature>
<keyword evidence="1" id="KW-0175">Coiled coil</keyword>
<reference evidence="3 4" key="1">
    <citation type="submission" date="2024-03" db="EMBL/GenBank/DDBJ databases">
        <authorList>
            <person name="Brejova B."/>
        </authorList>
    </citation>
    <scope>NUCLEOTIDE SEQUENCE [LARGE SCALE GENOMIC DNA]</scope>
    <source>
        <strain evidence="3 4">CBS 14171</strain>
    </source>
</reference>
<proteinExistence type="predicted"/>
<dbReference type="InterPro" id="IPR038609">
    <property type="entry name" value="HDA1_su2/3_sf"/>
</dbReference>
<name>A0ABP0ZKT2_9ASCO</name>
<evidence type="ECO:0000313" key="3">
    <source>
        <dbReference type="EMBL" id="CAK9437577.1"/>
    </source>
</evidence>
<keyword evidence="4" id="KW-1185">Reference proteome</keyword>
<protein>
    <recommendedName>
        <fullName evidence="5">HDA1 complex subunit 3</fullName>
    </recommendedName>
</protein>
<dbReference type="InterPro" id="IPR026216">
    <property type="entry name" value="HDA3"/>
</dbReference>
<dbReference type="Gene3D" id="3.40.50.12360">
    <property type="match status" value="1"/>
</dbReference>
<dbReference type="Proteomes" id="UP001497383">
    <property type="component" value="Chromosome 2"/>
</dbReference>
<dbReference type="GeneID" id="92207151"/>
<evidence type="ECO:0008006" key="5">
    <source>
        <dbReference type="Google" id="ProtNLM"/>
    </source>
</evidence>
<feature type="region of interest" description="Disordered" evidence="2">
    <location>
        <begin position="169"/>
        <end position="194"/>
    </location>
</feature>
<sequence>MNLLKILDTTPEPPIIELDLSEANYSGDYHLGTPMYEYQKELTDQIISLHYSDILKYCETNDQRDLIIKSIETCIENCMLVDTHPYLLISHYMPKNPAVKDMPSKIAETSGKFKVLRDLLNTIIASQSQTVKSIGLVSSNNVKLFDLLESLLMLCEGNKSVKRYVGNNIQRESKKAGKNSNGNASTPNSSKSKSALGNKIVTNIHLIPADGEIQRDADILESTKFDLLIVVDGHVDTKSTFYENLKLQNHDENDKPTVTIRLIPLKTVEHITLRFENEKHKPNYLYKIISSVVCLRDHIGNIPPDVFPIYNQKLKYLAPNFFNILFNSYDFPAWPLPPLPTIQNYTPIDVERSLLTEAHFHYTPYGMNFSKEEQQQQPIPTYYELKRLQSDYIANPLKNGYSELIGISGHTDDDDDDKNNNNKNYLNISSSSGNGVLTHKVVLQLNRAYLNLYRVRKELDSFEKFNSPEVQSKVGRREKEMRKTVSTLFDDIDHAQQRIDSGKKLISKKLKRIESLKEEVKQKEHQLKTFEQTVEGEDRKLFVRNQLEIWDLQTQIKSLIAKTQTKDDEKNYTLREYQNSLRSIEESRKEQNEVETEIGNLQLKQDEIENDQREKSQVFQRRKRELMDSIKDIQVSNTAMERKLHHAFKFLKDTSHLKKRKIRTVTPNK</sequence>
<dbReference type="PRINTS" id="PR02093">
    <property type="entry name" value="HDA1SUBUNIT3"/>
</dbReference>
<evidence type="ECO:0000256" key="2">
    <source>
        <dbReference type="SAM" id="MobiDB-lite"/>
    </source>
</evidence>
<dbReference type="RefSeq" id="XP_066828893.1">
    <property type="nucleotide sequence ID" value="XM_066971900.1"/>
</dbReference>
<evidence type="ECO:0000256" key="1">
    <source>
        <dbReference type="SAM" id="Coils"/>
    </source>
</evidence>